<keyword evidence="10" id="KW-0520">NAD</keyword>
<evidence type="ECO:0000256" key="2">
    <source>
        <dbReference type="ARBA" id="ARBA00001911"/>
    </source>
</evidence>
<dbReference type="eggNOG" id="KOG0693">
    <property type="taxonomic scope" value="Eukaryota"/>
</dbReference>
<keyword evidence="8" id="KW-0444">Lipid biosynthesis</keyword>
<evidence type="ECO:0000259" key="15">
    <source>
        <dbReference type="Pfam" id="PF01658"/>
    </source>
</evidence>
<dbReference type="SUPFAM" id="SSF51735">
    <property type="entry name" value="NAD(P)-binding Rossmann-fold domains"/>
    <property type="match status" value="1"/>
</dbReference>
<evidence type="ECO:0000256" key="1">
    <source>
        <dbReference type="ARBA" id="ARBA00000113"/>
    </source>
</evidence>
<dbReference type="InterPro" id="IPR002587">
    <property type="entry name" value="Myo-inos-1-P_Synthase"/>
</dbReference>
<dbReference type="PANTHER" id="PTHR11510">
    <property type="entry name" value="MYO-INOSITOL-1 PHOSPHATE SYNTHASE"/>
    <property type="match status" value="1"/>
</dbReference>
<feature type="domain" description="Myo-inositol-1-phosphate synthase GAPDH-like" evidence="15">
    <location>
        <begin position="318"/>
        <end position="431"/>
    </location>
</feature>
<evidence type="ECO:0000256" key="14">
    <source>
        <dbReference type="ARBA" id="ARBA00023264"/>
    </source>
</evidence>
<dbReference type="InterPro" id="IPR013021">
    <property type="entry name" value="Myo-inos-1-P_Synthase_GAPDH"/>
</dbReference>
<organism evidence="16 17">
    <name type="scientific">Sphaeroforma arctica JP610</name>
    <dbReference type="NCBI Taxonomy" id="667725"/>
    <lineage>
        <taxon>Eukaryota</taxon>
        <taxon>Ichthyosporea</taxon>
        <taxon>Ichthyophonida</taxon>
        <taxon>Sphaeroforma</taxon>
    </lineage>
</organism>
<dbReference type="STRING" id="667725.A0A0L0FJB9"/>
<evidence type="ECO:0000256" key="9">
    <source>
        <dbReference type="ARBA" id="ARBA00022550"/>
    </source>
</evidence>
<dbReference type="GO" id="GO:0006021">
    <property type="term" value="P:inositol biosynthetic process"/>
    <property type="evidence" value="ECO:0007669"/>
    <property type="project" value="UniProtKB-UniPathway"/>
</dbReference>
<dbReference type="Proteomes" id="UP000054560">
    <property type="component" value="Unassembled WGS sequence"/>
</dbReference>
<evidence type="ECO:0000256" key="5">
    <source>
        <dbReference type="ARBA" id="ARBA00010813"/>
    </source>
</evidence>
<evidence type="ECO:0000256" key="12">
    <source>
        <dbReference type="ARBA" id="ARBA00023209"/>
    </source>
</evidence>
<dbReference type="AlphaFoldDB" id="A0A0L0FJB9"/>
<evidence type="ECO:0000256" key="3">
    <source>
        <dbReference type="ARBA" id="ARBA00004496"/>
    </source>
</evidence>
<dbReference type="GO" id="GO:0008654">
    <property type="term" value="P:phospholipid biosynthetic process"/>
    <property type="evidence" value="ECO:0007669"/>
    <property type="project" value="UniProtKB-KW"/>
</dbReference>
<dbReference type="RefSeq" id="XP_014150784.1">
    <property type="nucleotide sequence ID" value="XM_014295309.1"/>
</dbReference>
<dbReference type="PIRSF" id="PIRSF015578">
    <property type="entry name" value="Myoinos-ppht_syn"/>
    <property type="match status" value="1"/>
</dbReference>
<evidence type="ECO:0000256" key="11">
    <source>
        <dbReference type="ARBA" id="ARBA00023098"/>
    </source>
</evidence>
<evidence type="ECO:0000256" key="10">
    <source>
        <dbReference type="ARBA" id="ARBA00023027"/>
    </source>
</evidence>
<keyword evidence="12" id="KW-0594">Phospholipid biosynthesis</keyword>
<keyword evidence="14" id="KW-1208">Phospholipid metabolism</keyword>
<evidence type="ECO:0000256" key="8">
    <source>
        <dbReference type="ARBA" id="ARBA00022516"/>
    </source>
</evidence>
<keyword evidence="13" id="KW-0413">Isomerase</keyword>
<comment type="similarity">
    <text evidence="5">Belongs to the myo-inositol 1-phosphate synthase family.</text>
</comment>
<gene>
    <name evidence="16" type="ORF">SARC_10643</name>
</gene>
<dbReference type="InterPro" id="IPR036291">
    <property type="entry name" value="NAD(P)-bd_dom_sf"/>
</dbReference>
<sequence length="530" mass="58754">MSRRFSTEKGMDVPNIEVDSENVEYTEEHITAKYLYTKNQVKVEENTVKVTPGFHKYTFQTERKVGKTGVMLIGLGGNNGSTITAAILANKHNVCWNGRTGKLEPNYFGSLTQASTIRLGSTNDGEEIHVPFNSLLPMAHPNDFVVGGWDINGANLADATDRAAVLDYDLRQKLRPELEKITPMPSIYYPDFIAANQADRADNVLSTGSKQKDLEKIRSDIKEFKSKHDLDTVVVLWTANTERFTDVEPGLNMTADEILNSVKENKDEVSPSNIFAIASILEGCPYINGSPQNTLVPGVIELSEKHNVFIGGDDFKSGQTKMKSVLMDFLVSAGIKVEAIASYNHLGNNDGKNLDAPAQFRSKEISKSNVVDDMVAMNSILYKEGEHPDHVVVIKYIPTVGDSKRALDEYTSRIFMNGMNTIVMHNTCEDSLLATPLIIDLVCMTELMTRIKYKTSDSPDWQSFKPVLSVLSYMLKAPLVPKGTPVVNALMKQQRCATNILMACIGLNPDHDMLLEHKTNLPGTVSREEL</sequence>
<name>A0A0L0FJB9_9EUKA</name>
<keyword evidence="11" id="KW-0443">Lipid metabolism</keyword>
<dbReference type="GeneID" id="25911147"/>
<accession>A0A0L0FJB9</accession>
<evidence type="ECO:0000256" key="7">
    <source>
        <dbReference type="ARBA" id="ARBA00022490"/>
    </source>
</evidence>
<dbReference type="FunFam" id="3.40.50.720:FF:000204">
    <property type="entry name" value="Inositol-3-phosphate synthase 1-B"/>
    <property type="match status" value="1"/>
</dbReference>
<dbReference type="Gene3D" id="3.40.50.720">
    <property type="entry name" value="NAD(P)-binding Rossmann-like Domain"/>
    <property type="match status" value="2"/>
</dbReference>
<evidence type="ECO:0000313" key="16">
    <source>
        <dbReference type="EMBL" id="KNC76882.1"/>
    </source>
</evidence>
<keyword evidence="17" id="KW-1185">Reference proteome</keyword>
<proteinExistence type="inferred from homology"/>
<comment type="cofactor">
    <cofactor evidence="2">
        <name>NAD(+)</name>
        <dbReference type="ChEBI" id="CHEBI:57540"/>
    </cofactor>
</comment>
<evidence type="ECO:0000256" key="6">
    <source>
        <dbReference type="ARBA" id="ARBA00012125"/>
    </source>
</evidence>
<comment type="pathway">
    <text evidence="4">Polyol metabolism; myo-inositol biosynthesis; myo-inositol from D-glucose 6-phosphate: step 1/2.</text>
</comment>
<evidence type="ECO:0000256" key="4">
    <source>
        <dbReference type="ARBA" id="ARBA00005117"/>
    </source>
</evidence>
<evidence type="ECO:0000256" key="13">
    <source>
        <dbReference type="ARBA" id="ARBA00023235"/>
    </source>
</evidence>
<dbReference type="GO" id="GO:0004512">
    <property type="term" value="F:inositol-3-phosphate synthase activity"/>
    <property type="evidence" value="ECO:0007669"/>
    <property type="project" value="UniProtKB-EC"/>
</dbReference>
<dbReference type="SUPFAM" id="SSF55347">
    <property type="entry name" value="Glyceraldehyde-3-phosphate dehydrogenase-like, C-terminal domain"/>
    <property type="match status" value="1"/>
</dbReference>
<dbReference type="OrthoDB" id="2887at2759"/>
<reference evidence="16 17" key="1">
    <citation type="submission" date="2011-02" db="EMBL/GenBank/DDBJ databases">
        <title>The Genome Sequence of Sphaeroforma arctica JP610.</title>
        <authorList>
            <consortium name="The Broad Institute Genome Sequencing Platform"/>
            <person name="Russ C."/>
            <person name="Cuomo C."/>
            <person name="Young S.K."/>
            <person name="Zeng Q."/>
            <person name="Gargeya S."/>
            <person name="Alvarado L."/>
            <person name="Berlin A."/>
            <person name="Chapman S.B."/>
            <person name="Chen Z."/>
            <person name="Freedman E."/>
            <person name="Gellesch M."/>
            <person name="Goldberg J."/>
            <person name="Griggs A."/>
            <person name="Gujja S."/>
            <person name="Heilman E."/>
            <person name="Heiman D."/>
            <person name="Howarth C."/>
            <person name="Mehta T."/>
            <person name="Neiman D."/>
            <person name="Pearson M."/>
            <person name="Roberts A."/>
            <person name="Saif S."/>
            <person name="Shea T."/>
            <person name="Shenoy N."/>
            <person name="Sisk P."/>
            <person name="Stolte C."/>
            <person name="Sykes S."/>
            <person name="White J."/>
            <person name="Yandava C."/>
            <person name="Burger G."/>
            <person name="Gray M.W."/>
            <person name="Holland P.W.H."/>
            <person name="King N."/>
            <person name="Lang F.B.F."/>
            <person name="Roger A.J."/>
            <person name="Ruiz-Trillo I."/>
            <person name="Haas B."/>
            <person name="Nusbaum C."/>
            <person name="Birren B."/>
        </authorList>
    </citation>
    <scope>NUCLEOTIDE SEQUENCE [LARGE SCALE GENOMIC DNA]</scope>
    <source>
        <strain evidence="16 17">JP610</strain>
    </source>
</reference>
<protein>
    <recommendedName>
        <fullName evidence="6">inositol-3-phosphate synthase</fullName>
        <ecNumber evidence="6">5.5.1.4</ecNumber>
    </recommendedName>
</protein>
<dbReference type="FunFam" id="3.40.50.720:FF:000069">
    <property type="entry name" value="Inositol-3-phosphate synthase 1"/>
    <property type="match status" value="1"/>
</dbReference>
<comment type="subcellular location">
    <subcellularLocation>
        <location evidence="3">Cytoplasm</location>
    </subcellularLocation>
</comment>
<dbReference type="UniPathway" id="UPA00823">
    <property type="reaction ID" value="UER00787"/>
</dbReference>
<comment type="catalytic activity">
    <reaction evidence="1">
        <text>D-glucose 6-phosphate = 1D-myo-inositol 3-phosphate</text>
        <dbReference type="Rhea" id="RHEA:10716"/>
        <dbReference type="ChEBI" id="CHEBI:58401"/>
        <dbReference type="ChEBI" id="CHEBI:61548"/>
        <dbReference type="EC" id="5.5.1.4"/>
    </reaction>
</comment>
<dbReference type="EC" id="5.5.1.4" evidence="6"/>
<dbReference type="GO" id="GO:0005737">
    <property type="term" value="C:cytoplasm"/>
    <property type="evidence" value="ECO:0007669"/>
    <property type="project" value="UniProtKB-SubCell"/>
</dbReference>
<dbReference type="EMBL" id="KQ242929">
    <property type="protein sequence ID" value="KNC76882.1"/>
    <property type="molecule type" value="Genomic_DNA"/>
</dbReference>
<keyword evidence="9" id="KW-0398">Inositol biosynthesis</keyword>
<keyword evidence="7" id="KW-0963">Cytoplasm</keyword>
<evidence type="ECO:0000313" key="17">
    <source>
        <dbReference type="Proteomes" id="UP000054560"/>
    </source>
</evidence>
<dbReference type="Pfam" id="PF07994">
    <property type="entry name" value="NAD_binding_5"/>
    <property type="match status" value="1"/>
</dbReference>
<dbReference type="Pfam" id="PF01658">
    <property type="entry name" value="Inos-1-P_synth"/>
    <property type="match status" value="1"/>
</dbReference>